<comment type="similarity">
    <text evidence="2 13">Belongs to the SUA5 family.</text>
</comment>
<organism evidence="16 17">
    <name type="scientific">Acidilutibacter cellobiosedens</name>
    <dbReference type="NCBI Taxonomy" id="2507161"/>
    <lineage>
        <taxon>Bacteria</taxon>
        <taxon>Bacillati</taxon>
        <taxon>Bacillota</taxon>
        <taxon>Tissierellia</taxon>
        <taxon>Tissierellales</taxon>
        <taxon>Acidilutibacteraceae</taxon>
        <taxon>Acidilutibacter</taxon>
    </lineage>
</organism>
<evidence type="ECO:0000256" key="2">
    <source>
        <dbReference type="ARBA" id="ARBA00007663"/>
    </source>
</evidence>
<dbReference type="InterPro" id="IPR010923">
    <property type="entry name" value="T(6)A37_SUA5"/>
</dbReference>
<sequence>MIETEIVKVDKLNPDRNIIERAGRIIRKGGLVAFPTETVYGLGGNGLDDSAADKIFAAKGRPQDNPLILHISSMEELFPLIEFVPPNAEKLMKKFWPGPLTLIFKRSKKISDKITGGLSTVAIRMPNHPVASMLIKESAVPIAAPSANTSGRPSPTEAKHVIEDLSGKIDMIIDGGSTEIGVESTVLDISGEIPTILRPGGITWEDLMTIFPRVDYDQSIIRDNENIVPKSPGQKYKHYAPKAEMIVFTGRTEDIVSKINEYKNMYIDQGKNVGIMATSETEEKYSGKVITVGSRNKKSTIAKNLFKALRDFDNIKVDIILAEGVDTEGIGRAIMNRMKKACGGRIERV</sequence>
<feature type="binding site" evidence="14">
    <location>
        <position position="38"/>
    </location>
    <ligand>
        <name>L-threonine</name>
        <dbReference type="ChEBI" id="CHEBI:57926"/>
    </ligand>
</feature>
<feature type="binding site" evidence="14">
    <location>
        <position position="154"/>
    </location>
    <ligand>
        <name>ATP</name>
        <dbReference type="ChEBI" id="CHEBI:30616"/>
    </ligand>
</feature>
<dbReference type="GO" id="GO:0005524">
    <property type="term" value="F:ATP binding"/>
    <property type="evidence" value="ECO:0007669"/>
    <property type="project" value="UniProtKB-UniRule"/>
</dbReference>
<keyword evidence="9 13" id="KW-0547">Nucleotide-binding</keyword>
<evidence type="ECO:0000256" key="1">
    <source>
        <dbReference type="ARBA" id="ARBA00004496"/>
    </source>
</evidence>
<feature type="binding site" evidence="14">
    <location>
        <position position="70"/>
    </location>
    <ligand>
        <name>L-threonine</name>
        <dbReference type="ChEBI" id="CHEBI:57926"/>
    </ligand>
</feature>
<feature type="binding site" evidence="14">
    <location>
        <position position="198"/>
    </location>
    <ligand>
        <name>ATP</name>
        <dbReference type="ChEBI" id="CHEBI:30616"/>
    </ligand>
</feature>
<feature type="binding site" evidence="14">
    <location>
        <position position="146"/>
    </location>
    <ligand>
        <name>ATP</name>
        <dbReference type="ChEBI" id="CHEBI:30616"/>
    </ligand>
</feature>
<dbReference type="SUPFAM" id="SSF55821">
    <property type="entry name" value="YrdC/RibB"/>
    <property type="match status" value="1"/>
</dbReference>
<dbReference type="GO" id="GO:0000049">
    <property type="term" value="F:tRNA binding"/>
    <property type="evidence" value="ECO:0007669"/>
    <property type="project" value="TreeGrafter"/>
</dbReference>
<dbReference type="Pfam" id="PF03481">
    <property type="entry name" value="Sua5_C"/>
    <property type="match status" value="1"/>
</dbReference>
<dbReference type="EMBL" id="CP035282">
    <property type="protein sequence ID" value="QAT60653.1"/>
    <property type="molecule type" value="Genomic_DNA"/>
</dbReference>
<dbReference type="GO" id="GO:0008033">
    <property type="term" value="P:tRNA processing"/>
    <property type="evidence" value="ECO:0007669"/>
    <property type="project" value="UniProtKB-KW"/>
</dbReference>
<dbReference type="PIRSF" id="PIRSF004930">
    <property type="entry name" value="Tln_factor_SUA5"/>
    <property type="match status" value="1"/>
</dbReference>
<dbReference type="InterPro" id="IPR050156">
    <property type="entry name" value="TC-AMP_synthase_SUA5"/>
</dbReference>
<feature type="binding site" evidence="14">
    <location>
        <position position="65"/>
    </location>
    <ligand>
        <name>ATP</name>
        <dbReference type="ChEBI" id="CHEBI:30616"/>
    </ligand>
</feature>
<dbReference type="NCBIfam" id="TIGR00057">
    <property type="entry name" value="L-threonylcarbamoyladenylate synthase"/>
    <property type="match status" value="1"/>
</dbReference>
<feature type="binding site" evidence="14">
    <location>
        <position position="239"/>
    </location>
    <ligand>
        <name>ATP</name>
        <dbReference type="ChEBI" id="CHEBI:30616"/>
    </ligand>
</feature>
<dbReference type="Gene3D" id="3.90.870.10">
    <property type="entry name" value="DHBP synthase"/>
    <property type="match status" value="1"/>
</dbReference>
<dbReference type="EC" id="2.7.7.87" evidence="3 13"/>
<evidence type="ECO:0000256" key="10">
    <source>
        <dbReference type="ARBA" id="ARBA00022840"/>
    </source>
</evidence>
<evidence type="ECO:0000256" key="12">
    <source>
        <dbReference type="ARBA" id="ARBA00048366"/>
    </source>
</evidence>
<dbReference type="PANTHER" id="PTHR17490:SF16">
    <property type="entry name" value="THREONYLCARBAMOYL-AMP SYNTHASE"/>
    <property type="match status" value="1"/>
</dbReference>
<feature type="binding site" evidence="14">
    <location>
        <position position="184"/>
    </location>
    <ligand>
        <name>L-threonine</name>
        <dbReference type="ChEBI" id="CHEBI:57926"/>
    </ligand>
</feature>
<dbReference type="GO" id="GO:0003725">
    <property type="term" value="F:double-stranded RNA binding"/>
    <property type="evidence" value="ECO:0007669"/>
    <property type="project" value="UniProtKB-UniRule"/>
</dbReference>
<dbReference type="OrthoDB" id="9814580at2"/>
<evidence type="ECO:0000256" key="4">
    <source>
        <dbReference type="ARBA" id="ARBA00015492"/>
    </source>
</evidence>
<dbReference type="AlphaFoldDB" id="A0A410Q9I2"/>
<name>A0A410Q9I2_9FIRM</name>
<feature type="binding site" evidence="14">
    <location>
        <position position="144"/>
    </location>
    <ligand>
        <name>ATP</name>
        <dbReference type="ChEBI" id="CHEBI:30616"/>
    </ligand>
</feature>
<dbReference type="PROSITE" id="PS51163">
    <property type="entry name" value="YRDC"/>
    <property type="match status" value="1"/>
</dbReference>
<dbReference type="InterPro" id="IPR006070">
    <property type="entry name" value="Sua5-like_dom"/>
</dbReference>
<accession>A0A410Q9I2</accession>
<protein>
    <recommendedName>
        <fullName evidence="4 13">Threonylcarbamoyl-AMP synthase</fullName>
        <shortName evidence="13">TC-AMP synthase</shortName>
        <ecNumber evidence="3 13">2.7.7.87</ecNumber>
    </recommendedName>
    <alternativeName>
        <fullName evidence="11 13">L-threonylcarbamoyladenylate synthase</fullName>
    </alternativeName>
</protein>
<dbReference type="FunFam" id="3.90.870.10:FF:000008">
    <property type="entry name" value="Threonylcarbamoyl-AMP synthase"/>
    <property type="match status" value="1"/>
</dbReference>
<keyword evidence="10 13" id="KW-0067">ATP-binding</keyword>
<dbReference type="GO" id="GO:0061710">
    <property type="term" value="F:L-threonylcarbamoyladenylate synthase"/>
    <property type="evidence" value="ECO:0007669"/>
    <property type="project" value="UniProtKB-EC"/>
</dbReference>
<feature type="domain" description="YrdC-like" evidence="15">
    <location>
        <begin position="16"/>
        <end position="202"/>
    </location>
</feature>
<evidence type="ECO:0000256" key="8">
    <source>
        <dbReference type="ARBA" id="ARBA00022695"/>
    </source>
</evidence>
<proteinExistence type="inferred from homology"/>
<dbReference type="Gene3D" id="3.40.50.11030">
    <property type="entry name" value="Threonylcarbamoyl-AMP synthase, C-terminal domain"/>
    <property type="match status" value="1"/>
</dbReference>
<comment type="catalytic activity">
    <reaction evidence="12 13">
        <text>L-threonine + hydrogencarbonate + ATP = L-threonylcarbamoyladenylate + diphosphate + H2O</text>
        <dbReference type="Rhea" id="RHEA:36407"/>
        <dbReference type="ChEBI" id="CHEBI:15377"/>
        <dbReference type="ChEBI" id="CHEBI:17544"/>
        <dbReference type="ChEBI" id="CHEBI:30616"/>
        <dbReference type="ChEBI" id="CHEBI:33019"/>
        <dbReference type="ChEBI" id="CHEBI:57926"/>
        <dbReference type="ChEBI" id="CHEBI:73682"/>
        <dbReference type="EC" id="2.7.7.87"/>
    </reaction>
</comment>
<evidence type="ECO:0000259" key="15">
    <source>
        <dbReference type="PROSITE" id="PS51163"/>
    </source>
</evidence>
<keyword evidence="5 13" id="KW-0963">Cytoplasm</keyword>
<feature type="binding site" evidence="14">
    <location>
        <position position="61"/>
    </location>
    <ligand>
        <name>ATP</name>
        <dbReference type="ChEBI" id="CHEBI:30616"/>
    </ligand>
</feature>
<dbReference type="GO" id="GO:0006450">
    <property type="term" value="P:regulation of translational fidelity"/>
    <property type="evidence" value="ECO:0007669"/>
    <property type="project" value="TreeGrafter"/>
</dbReference>
<keyword evidence="7 13" id="KW-0819">tRNA processing</keyword>
<evidence type="ECO:0000256" key="9">
    <source>
        <dbReference type="ARBA" id="ARBA00022741"/>
    </source>
</evidence>
<comment type="subcellular location">
    <subcellularLocation>
        <location evidence="1 13">Cytoplasm</location>
    </subcellularLocation>
</comment>
<evidence type="ECO:0000256" key="7">
    <source>
        <dbReference type="ARBA" id="ARBA00022694"/>
    </source>
</evidence>
<reference evidence="17" key="1">
    <citation type="submission" date="2019-01" db="EMBL/GenBank/DDBJ databases">
        <title>Draft genomes of a novel of Sporanaerobacter strains.</title>
        <authorList>
            <person name="Ma S."/>
        </authorList>
    </citation>
    <scope>NUCLEOTIDE SEQUENCE [LARGE SCALE GENOMIC DNA]</scope>
    <source>
        <strain evidence="17">NJN-17</strain>
    </source>
</reference>
<dbReference type="GO" id="GO:0005737">
    <property type="term" value="C:cytoplasm"/>
    <property type="evidence" value="ECO:0007669"/>
    <property type="project" value="UniProtKB-SubCell"/>
</dbReference>
<evidence type="ECO:0000256" key="11">
    <source>
        <dbReference type="ARBA" id="ARBA00029774"/>
    </source>
</evidence>
<keyword evidence="8 13" id="KW-0548">Nucleotidyltransferase</keyword>
<dbReference type="InterPro" id="IPR038385">
    <property type="entry name" value="Sua5/YwlC_C"/>
</dbReference>
<evidence type="ECO:0000313" key="16">
    <source>
        <dbReference type="EMBL" id="QAT60653.1"/>
    </source>
</evidence>
<dbReference type="Proteomes" id="UP000287969">
    <property type="component" value="Chromosome"/>
</dbReference>
<evidence type="ECO:0000256" key="14">
    <source>
        <dbReference type="PIRSR" id="PIRSR004930-1"/>
    </source>
</evidence>
<dbReference type="InterPro" id="IPR017945">
    <property type="entry name" value="DHBP_synth_RibB-like_a/b_dom"/>
</dbReference>
<feature type="binding site" evidence="14">
    <location>
        <position position="124"/>
    </location>
    <ligand>
        <name>L-threonine</name>
        <dbReference type="ChEBI" id="CHEBI:57926"/>
    </ligand>
</feature>
<dbReference type="InterPro" id="IPR005145">
    <property type="entry name" value="Sua5_C"/>
</dbReference>
<evidence type="ECO:0000313" key="17">
    <source>
        <dbReference type="Proteomes" id="UP000287969"/>
    </source>
</evidence>
<evidence type="ECO:0000256" key="3">
    <source>
        <dbReference type="ARBA" id="ARBA00012584"/>
    </source>
</evidence>
<dbReference type="KEGG" id="spoa:EQM13_03200"/>
<keyword evidence="6 13" id="KW-0808">Transferase</keyword>
<feature type="binding site" evidence="14">
    <location>
        <position position="120"/>
    </location>
    <ligand>
        <name>ATP</name>
        <dbReference type="ChEBI" id="CHEBI:30616"/>
    </ligand>
</feature>
<keyword evidence="17" id="KW-1185">Reference proteome</keyword>
<gene>
    <name evidence="16" type="ORF">EQM13_03200</name>
</gene>
<evidence type="ECO:0000256" key="6">
    <source>
        <dbReference type="ARBA" id="ARBA00022679"/>
    </source>
</evidence>
<dbReference type="PANTHER" id="PTHR17490">
    <property type="entry name" value="SUA5"/>
    <property type="match status" value="1"/>
</dbReference>
<dbReference type="Pfam" id="PF01300">
    <property type="entry name" value="Sua5_yciO_yrdC"/>
    <property type="match status" value="1"/>
</dbReference>
<comment type="function">
    <text evidence="13">Required for the formation of a threonylcarbamoyl group on adenosine at position 37 (t(6)A37) in tRNAs that read codons beginning with adenine.</text>
</comment>
<evidence type="ECO:0000256" key="13">
    <source>
        <dbReference type="PIRNR" id="PIRNR004930"/>
    </source>
</evidence>
<evidence type="ECO:0000256" key="5">
    <source>
        <dbReference type="ARBA" id="ARBA00022490"/>
    </source>
</evidence>